<dbReference type="NCBIfam" id="TIGR02191">
    <property type="entry name" value="RNaseIII"/>
    <property type="match status" value="1"/>
</dbReference>
<evidence type="ECO:0000256" key="1">
    <source>
        <dbReference type="ARBA" id="ARBA00000109"/>
    </source>
</evidence>
<evidence type="ECO:0000256" key="6">
    <source>
        <dbReference type="ARBA" id="ARBA00022801"/>
    </source>
</evidence>
<protein>
    <recommendedName>
        <fullName evidence="8">Ribonuclease 3</fullName>
        <ecNumber evidence="8">3.1.26.3</ecNumber>
    </recommendedName>
    <alternativeName>
        <fullName evidence="8">Ribonuclease III</fullName>
        <shortName evidence="8">RNase III</shortName>
    </alternativeName>
</protein>
<sequence>MPFSRIYKLYFSADKAYVRKLKNLLGFVPGNIRLYQMAFRHKSVAVVIKEGSKNSNERLEFLGDAILGSVVAELLFKKYPYKDEGFLTEMRSKIVSRVHLNQLSRKLGLNELIQFDARMISFPNKQGSLLGDAFEALIGAVYLDKGYVFTKNFLLNRIIKPHVDIHLLEQTETNFKSRLIEWCQHNGKEVVFNQIDNPPGESNKMFSIEAVVQGEVCGLGQDFNKKSAEKTAAEKACEYLKILELD</sequence>
<organism evidence="11 12">
    <name type="scientific">Sphingobacterium kitahiroshimense</name>
    <dbReference type="NCBI Taxonomy" id="470446"/>
    <lineage>
        <taxon>Bacteria</taxon>
        <taxon>Pseudomonadati</taxon>
        <taxon>Bacteroidota</taxon>
        <taxon>Sphingobacteriia</taxon>
        <taxon>Sphingobacteriales</taxon>
        <taxon>Sphingobacteriaceae</taxon>
        <taxon>Sphingobacterium</taxon>
    </lineage>
</organism>
<comment type="cofactor">
    <cofactor evidence="8">
        <name>Mg(2+)</name>
        <dbReference type="ChEBI" id="CHEBI:18420"/>
    </cofactor>
</comment>
<feature type="binding site" evidence="8">
    <location>
        <position position="132"/>
    </location>
    <ligand>
        <name>Mg(2+)</name>
        <dbReference type="ChEBI" id="CHEBI:18420"/>
    </ligand>
</feature>
<dbReference type="Gene3D" id="1.10.1520.10">
    <property type="entry name" value="Ribonuclease III domain"/>
    <property type="match status" value="1"/>
</dbReference>
<keyword evidence="8" id="KW-0698">rRNA processing</keyword>
<feature type="binding site" evidence="8">
    <location>
        <position position="60"/>
    </location>
    <ligand>
        <name>Mg(2+)</name>
        <dbReference type="ChEBI" id="CHEBI:18420"/>
    </ligand>
</feature>
<evidence type="ECO:0000259" key="10">
    <source>
        <dbReference type="PROSITE" id="PS50142"/>
    </source>
</evidence>
<dbReference type="InterPro" id="IPR000999">
    <property type="entry name" value="RNase_III_dom"/>
</dbReference>
<feature type="domain" description="RNase III" evidence="10">
    <location>
        <begin position="18"/>
        <end position="146"/>
    </location>
</feature>
<name>A0ABV0BVL1_9SPHI</name>
<dbReference type="InterPro" id="IPR014720">
    <property type="entry name" value="dsRBD_dom"/>
</dbReference>
<dbReference type="EMBL" id="JBDJNQ010000003">
    <property type="protein sequence ID" value="MEN5377407.1"/>
    <property type="molecule type" value="Genomic_DNA"/>
</dbReference>
<keyword evidence="8" id="KW-0460">Magnesium</keyword>
<gene>
    <name evidence="8 11" type="primary">rnc</name>
    <name evidence="11" type="ORF">ABE541_09060</name>
</gene>
<dbReference type="RefSeq" id="WP_132771553.1">
    <property type="nucleotide sequence ID" value="NZ_JAOQNK010000001.1"/>
</dbReference>
<reference evidence="11 12" key="1">
    <citation type="submission" date="2024-04" db="EMBL/GenBank/DDBJ databases">
        <title>WGS of bacteria from Torrens River.</title>
        <authorList>
            <person name="Wyrsch E.R."/>
            <person name="Drigo B."/>
        </authorList>
    </citation>
    <scope>NUCLEOTIDE SEQUENCE [LARGE SCALE GENOMIC DNA]</scope>
    <source>
        <strain evidence="11 12">TWI391</strain>
    </source>
</reference>
<feature type="domain" description="DRBM" evidence="9">
    <location>
        <begin position="174"/>
        <end position="242"/>
    </location>
</feature>
<accession>A0ABV0BVL1</accession>
<dbReference type="Pfam" id="PF00035">
    <property type="entry name" value="dsrm"/>
    <property type="match status" value="1"/>
</dbReference>
<dbReference type="Proteomes" id="UP001409291">
    <property type="component" value="Unassembled WGS sequence"/>
</dbReference>
<comment type="function">
    <text evidence="8">Digests double-stranded RNA. Involved in the processing of primary rRNA transcript to yield the immediate precursors to the large and small rRNAs (23S and 16S). Processes some mRNAs, and tRNAs when they are encoded in the rRNA operon. Processes pre-crRNA and tracrRNA of type II CRISPR loci if present in the organism.</text>
</comment>
<dbReference type="InterPro" id="IPR011907">
    <property type="entry name" value="RNase_III"/>
</dbReference>
<evidence type="ECO:0000259" key="9">
    <source>
        <dbReference type="PROSITE" id="PS50137"/>
    </source>
</evidence>
<comment type="catalytic activity">
    <reaction evidence="1 8">
        <text>Endonucleolytic cleavage to 5'-phosphomonoester.</text>
        <dbReference type="EC" id="3.1.26.3"/>
    </reaction>
</comment>
<dbReference type="CDD" id="cd00593">
    <property type="entry name" value="RIBOc"/>
    <property type="match status" value="1"/>
</dbReference>
<dbReference type="PROSITE" id="PS00517">
    <property type="entry name" value="RNASE_3_1"/>
    <property type="match status" value="1"/>
</dbReference>
<comment type="subcellular location">
    <subcellularLocation>
        <location evidence="8">Cytoplasm</location>
    </subcellularLocation>
</comment>
<dbReference type="CDD" id="cd10845">
    <property type="entry name" value="DSRM_RNAse_III_family"/>
    <property type="match status" value="1"/>
</dbReference>
<comment type="similarity">
    <text evidence="2">Belongs to the ribonuclease III family.</text>
</comment>
<evidence type="ECO:0000256" key="3">
    <source>
        <dbReference type="ARBA" id="ARBA00022664"/>
    </source>
</evidence>
<evidence type="ECO:0000256" key="7">
    <source>
        <dbReference type="ARBA" id="ARBA00022884"/>
    </source>
</evidence>
<keyword evidence="8" id="KW-0699">rRNA-binding</keyword>
<keyword evidence="3 8" id="KW-0507">mRNA processing</keyword>
<keyword evidence="8" id="KW-0963">Cytoplasm</keyword>
<dbReference type="SUPFAM" id="SSF69065">
    <property type="entry name" value="RNase III domain-like"/>
    <property type="match status" value="1"/>
</dbReference>
<keyword evidence="12" id="KW-1185">Reference proteome</keyword>
<evidence type="ECO:0000313" key="12">
    <source>
        <dbReference type="Proteomes" id="UP001409291"/>
    </source>
</evidence>
<evidence type="ECO:0000256" key="5">
    <source>
        <dbReference type="ARBA" id="ARBA00022759"/>
    </source>
</evidence>
<comment type="caution">
    <text evidence="11">The sequence shown here is derived from an EMBL/GenBank/DDBJ whole genome shotgun (WGS) entry which is preliminary data.</text>
</comment>
<feature type="active site" evidence="8">
    <location>
        <position position="135"/>
    </location>
</feature>
<evidence type="ECO:0000313" key="11">
    <source>
        <dbReference type="EMBL" id="MEN5377407.1"/>
    </source>
</evidence>
<evidence type="ECO:0000256" key="8">
    <source>
        <dbReference type="HAMAP-Rule" id="MF_00104"/>
    </source>
</evidence>
<keyword evidence="6 8" id="KW-0378">Hydrolase</keyword>
<dbReference type="EC" id="3.1.26.3" evidence="8"/>
<keyword evidence="7 8" id="KW-0694">RNA-binding</keyword>
<dbReference type="SMART" id="SM00535">
    <property type="entry name" value="RIBOc"/>
    <property type="match status" value="1"/>
</dbReference>
<dbReference type="SUPFAM" id="SSF54768">
    <property type="entry name" value="dsRNA-binding domain-like"/>
    <property type="match status" value="1"/>
</dbReference>
<feature type="active site" evidence="8">
    <location>
        <position position="64"/>
    </location>
</feature>
<dbReference type="PROSITE" id="PS50142">
    <property type="entry name" value="RNASE_3_2"/>
    <property type="match status" value="1"/>
</dbReference>
<dbReference type="InterPro" id="IPR036389">
    <property type="entry name" value="RNase_III_sf"/>
</dbReference>
<comment type="subunit">
    <text evidence="8">Homodimer.</text>
</comment>
<dbReference type="PANTHER" id="PTHR11207:SF0">
    <property type="entry name" value="RIBONUCLEASE 3"/>
    <property type="match status" value="1"/>
</dbReference>
<dbReference type="GO" id="GO:0004525">
    <property type="term" value="F:ribonuclease III activity"/>
    <property type="evidence" value="ECO:0007669"/>
    <property type="project" value="UniProtKB-EC"/>
</dbReference>
<evidence type="ECO:0000256" key="2">
    <source>
        <dbReference type="ARBA" id="ARBA00010183"/>
    </source>
</evidence>
<evidence type="ECO:0000256" key="4">
    <source>
        <dbReference type="ARBA" id="ARBA00022722"/>
    </source>
</evidence>
<keyword evidence="4 8" id="KW-0540">Nuclease</keyword>
<feature type="binding site" evidence="8">
    <location>
        <position position="135"/>
    </location>
    <ligand>
        <name>Mg(2+)</name>
        <dbReference type="ChEBI" id="CHEBI:18420"/>
    </ligand>
</feature>
<proteinExistence type="inferred from homology"/>
<dbReference type="SMART" id="SM00358">
    <property type="entry name" value="DSRM"/>
    <property type="match status" value="1"/>
</dbReference>
<dbReference type="PANTHER" id="PTHR11207">
    <property type="entry name" value="RIBONUCLEASE III"/>
    <property type="match status" value="1"/>
</dbReference>
<keyword evidence="8" id="KW-0819">tRNA processing</keyword>
<dbReference type="HAMAP" id="MF_00104">
    <property type="entry name" value="RNase_III"/>
    <property type="match status" value="1"/>
</dbReference>
<dbReference type="Gene3D" id="3.30.160.20">
    <property type="match status" value="1"/>
</dbReference>
<dbReference type="PROSITE" id="PS50137">
    <property type="entry name" value="DS_RBD"/>
    <property type="match status" value="1"/>
</dbReference>
<dbReference type="Pfam" id="PF14622">
    <property type="entry name" value="Ribonucleas_3_3"/>
    <property type="match status" value="1"/>
</dbReference>
<keyword evidence="5 8" id="KW-0255">Endonuclease</keyword>
<keyword evidence="8" id="KW-0479">Metal-binding</keyword>